<dbReference type="Proteomes" id="UP000599688">
    <property type="component" value="Unassembled WGS sequence"/>
</dbReference>
<keyword evidence="1" id="KW-1133">Transmembrane helix</keyword>
<dbReference type="RefSeq" id="WP_188406121.1">
    <property type="nucleotide sequence ID" value="NZ_BMGL01000007.1"/>
</dbReference>
<keyword evidence="1" id="KW-0472">Membrane</keyword>
<name>A0A916ZTU3_9FLAO</name>
<keyword evidence="1" id="KW-0812">Transmembrane</keyword>
<proteinExistence type="predicted"/>
<evidence type="ECO:0000313" key="3">
    <source>
        <dbReference type="Proteomes" id="UP000599688"/>
    </source>
</evidence>
<organism evidence="2 3">
    <name type="scientific">Psychroflexus salis</name>
    <dbReference type="NCBI Taxonomy" id="1526574"/>
    <lineage>
        <taxon>Bacteria</taxon>
        <taxon>Pseudomonadati</taxon>
        <taxon>Bacteroidota</taxon>
        <taxon>Flavobacteriia</taxon>
        <taxon>Flavobacteriales</taxon>
        <taxon>Flavobacteriaceae</taxon>
        <taxon>Psychroflexus</taxon>
    </lineage>
</organism>
<sequence>MKNNKPPKFLQFFEYAYLVICALFIVEAYLAYQEQSSKVWLMLGLALAALFMFVFKRRFRKKRED</sequence>
<dbReference type="AlphaFoldDB" id="A0A916ZTU3"/>
<feature type="transmembrane region" description="Helical" evidence="1">
    <location>
        <begin position="38"/>
        <end position="55"/>
    </location>
</feature>
<gene>
    <name evidence="2" type="ORF">GCM10010831_14100</name>
</gene>
<dbReference type="NCBIfam" id="TIGR01167">
    <property type="entry name" value="LPXTG_anchor"/>
    <property type="match status" value="1"/>
</dbReference>
<reference evidence="2 3" key="1">
    <citation type="journal article" date="2014" name="Int. J. Syst. Evol. Microbiol.">
        <title>Complete genome sequence of Corynebacterium casei LMG S-19264T (=DSM 44701T), isolated from a smear-ripened cheese.</title>
        <authorList>
            <consortium name="US DOE Joint Genome Institute (JGI-PGF)"/>
            <person name="Walter F."/>
            <person name="Albersmeier A."/>
            <person name="Kalinowski J."/>
            <person name="Ruckert C."/>
        </authorList>
    </citation>
    <scope>NUCLEOTIDE SEQUENCE [LARGE SCALE GENOMIC DNA]</scope>
    <source>
        <strain evidence="2 3">CGMCC 1.12925</strain>
    </source>
</reference>
<evidence type="ECO:0000313" key="2">
    <source>
        <dbReference type="EMBL" id="GGE13907.1"/>
    </source>
</evidence>
<dbReference type="EMBL" id="BMGL01000007">
    <property type="protein sequence ID" value="GGE13907.1"/>
    <property type="molecule type" value="Genomic_DNA"/>
</dbReference>
<accession>A0A916ZTU3</accession>
<keyword evidence="3" id="KW-1185">Reference proteome</keyword>
<feature type="transmembrane region" description="Helical" evidence="1">
    <location>
        <begin position="12"/>
        <end position="32"/>
    </location>
</feature>
<comment type="caution">
    <text evidence="2">The sequence shown here is derived from an EMBL/GenBank/DDBJ whole genome shotgun (WGS) entry which is preliminary data.</text>
</comment>
<protein>
    <submittedName>
        <fullName evidence="2">Uncharacterized protein</fullName>
    </submittedName>
</protein>
<evidence type="ECO:0000256" key="1">
    <source>
        <dbReference type="SAM" id="Phobius"/>
    </source>
</evidence>